<comment type="caution">
    <text evidence="2">The sequence shown here is derived from an EMBL/GenBank/DDBJ whole genome shotgun (WGS) entry which is preliminary data.</text>
</comment>
<dbReference type="CDD" id="cd01650">
    <property type="entry name" value="RT_nLTR_like"/>
    <property type="match status" value="1"/>
</dbReference>
<dbReference type="GO" id="GO:0071897">
    <property type="term" value="P:DNA biosynthetic process"/>
    <property type="evidence" value="ECO:0007669"/>
    <property type="project" value="UniProtKB-ARBA"/>
</dbReference>
<dbReference type="EMBL" id="JALNTZ010000010">
    <property type="protein sequence ID" value="KAJ3639725.1"/>
    <property type="molecule type" value="Genomic_DNA"/>
</dbReference>
<dbReference type="Pfam" id="PF00078">
    <property type="entry name" value="RVT_1"/>
    <property type="match status" value="1"/>
</dbReference>
<dbReference type="SUPFAM" id="SSF56672">
    <property type="entry name" value="DNA/RNA polymerases"/>
    <property type="match status" value="1"/>
</dbReference>
<dbReference type="InterPro" id="IPR000477">
    <property type="entry name" value="RT_dom"/>
</dbReference>
<dbReference type="PANTHER" id="PTHR33332">
    <property type="entry name" value="REVERSE TRANSCRIPTASE DOMAIN-CONTAINING PROTEIN"/>
    <property type="match status" value="1"/>
</dbReference>
<organism evidence="2 3">
    <name type="scientific">Zophobas morio</name>
    <dbReference type="NCBI Taxonomy" id="2755281"/>
    <lineage>
        <taxon>Eukaryota</taxon>
        <taxon>Metazoa</taxon>
        <taxon>Ecdysozoa</taxon>
        <taxon>Arthropoda</taxon>
        <taxon>Hexapoda</taxon>
        <taxon>Insecta</taxon>
        <taxon>Pterygota</taxon>
        <taxon>Neoptera</taxon>
        <taxon>Endopterygota</taxon>
        <taxon>Coleoptera</taxon>
        <taxon>Polyphaga</taxon>
        <taxon>Cucujiformia</taxon>
        <taxon>Tenebrionidae</taxon>
        <taxon>Zophobas</taxon>
    </lineage>
</organism>
<name>A0AA38M0W2_9CUCU</name>
<evidence type="ECO:0000313" key="3">
    <source>
        <dbReference type="Proteomes" id="UP001168821"/>
    </source>
</evidence>
<accession>A0AA38M0W2</accession>
<keyword evidence="3" id="KW-1185">Reference proteome</keyword>
<evidence type="ECO:0000313" key="2">
    <source>
        <dbReference type="EMBL" id="KAJ3639725.1"/>
    </source>
</evidence>
<sequence>MAVTTTPKLVLAIMNDLARKEVFPSKSGSPDPKRGTYRPMFLLNCMSKLLEHMLVSPQQFDFRPGRSTSDAIKEILQIRGGLKAKNISKYLVKFIQSYFEGKNICIDNIELDIRAGVPQDSVLGPLLCIVFYDDLLRLKILRVTQVCFADDLVLVSGTAETQNTLKYIVNKALDMVIRKMELAVEKTKGLILYGPRKRDTVSFKIRNTEISPRKELKYLGVVLGNKGTFGAHIRYATDKAEKSIAALGKLMPDGGPTGRTRKILLNGVANSVTLYGVPIRYEACEIAKHRERLLSTQRKSRALMALHLQRHSRLYPRSPP</sequence>
<protein>
    <recommendedName>
        <fullName evidence="1">Reverse transcriptase domain-containing protein</fullName>
    </recommendedName>
</protein>
<gene>
    <name evidence="2" type="ORF">Zmor_003066</name>
</gene>
<proteinExistence type="predicted"/>
<reference evidence="2" key="1">
    <citation type="journal article" date="2023" name="G3 (Bethesda)">
        <title>Whole genome assemblies of Zophobas morio and Tenebrio molitor.</title>
        <authorList>
            <person name="Kaur S."/>
            <person name="Stinson S.A."/>
            <person name="diCenzo G.C."/>
        </authorList>
    </citation>
    <scope>NUCLEOTIDE SEQUENCE</scope>
    <source>
        <strain evidence="2">QUZm001</strain>
    </source>
</reference>
<evidence type="ECO:0000259" key="1">
    <source>
        <dbReference type="PROSITE" id="PS50878"/>
    </source>
</evidence>
<dbReference type="InterPro" id="IPR043502">
    <property type="entry name" value="DNA/RNA_pol_sf"/>
</dbReference>
<dbReference type="Proteomes" id="UP001168821">
    <property type="component" value="Unassembled WGS sequence"/>
</dbReference>
<feature type="domain" description="Reverse transcriptase" evidence="1">
    <location>
        <begin position="1"/>
        <end position="223"/>
    </location>
</feature>
<dbReference type="PROSITE" id="PS50878">
    <property type="entry name" value="RT_POL"/>
    <property type="match status" value="1"/>
</dbReference>
<dbReference type="AlphaFoldDB" id="A0AA38M0W2"/>